<dbReference type="GO" id="GO:0032259">
    <property type="term" value="P:methylation"/>
    <property type="evidence" value="ECO:0007669"/>
    <property type="project" value="UniProtKB-KW"/>
</dbReference>
<keyword evidence="3" id="KW-0489">Methyltransferase</keyword>
<dbReference type="CDD" id="cd02440">
    <property type="entry name" value="AdoMet_MTases"/>
    <property type="match status" value="1"/>
</dbReference>
<evidence type="ECO:0000256" key="1">
    <source>
        <dbReference type="ARBA" id="ARBA00022679"/>
    </source>
</evidence>
<dbReference type="KEGG" id="nps:KRR39_00610"/>
<dbReference type="PANTHER" id="PTHR43861">
    <property type="entry name" value="TRANS-ACONITATE 2-METHYLTRANSFERASE-RELATED"/>
    <property type="match status" value="1"/>
</dbReference>
<sequence>MDARAWDERYAASELVWSATPNQFVASELAGLSPGRAADLAAGEGRNALWLAEQGWEVTAVDFSLAGLDKGRALQERHERGRDLHVDWVHGDVLDFESGPVPYDLVVLAYLQLAEDERRTAVRRAFGALRVGGTFFLVAHDTTNLTEGTGGPTDASVLYTAEEVLGDLDGERFEVERAERVRRVVPDTDPAHQHTGEGARTAYDALVRVVRTG</sequence>
<organism evidence="3 4">
    <name type="scientific">Nocardioides panacis</name>
    <dbReference type="NCBI Taxonomy" id="2849501"/>
    <lineage>
        <taxon>Bacteria</taxon>
        <taxon>Bacillati</taxon>
        <taxon>Actinomycetota</taxon>
        <taxon>Actinomycetes</taxon>
        <taxon>Propionibacteriales</taxon>
        <taxon>Nocardioidaceae</taxon>
        <taxon>Nocardioides</taxon>
    </lineage>
</organism>
<evidence type="ECO:0000313" key="3">
    <source>
        <dbReference type="EMBL" id="QWZ08416.1"/>
    </source>
</evidence>
<reference evidence="3" key="1">
    <citation type="submission" date="2021-06" db="EMBL/GenBank/DDBJ databases">
        <title>Complete genome sequence of Nocardioides sp. G188.</title>
        <authorList>
            <person name="Im W.-T."/>
        </authorList>
    </citation>
    <scope>NUCLEOTIDE SEQUENCE</scope>
    <source>
        <strain evidence="3">G188</strain>
    </source>
</reference>
<dbReference type="PANTHER" id="PTHR43861:SF3">
    <property type="entry name" value="PUTATIVE (AFU_ORTHOLOGUE AFUA_2G14390)-RELATED"/>
    <property type="match status" value="1"/>
</dbReference>
<keyword evidence="1" id="KW-0808">Transferase</keyword>
<dbReference type="Proteomes" id="UP000683575">
    <property type="component" value="Chromosome"/>
</dbReference>
<dbReference type="GO" id="GO:0008168">
    <property type="term" value="F:methyltransferase activity"/>
    <property type="evidence" value="ECO:0007669"/>
    <property type="project" value="UniProtKB-KW"/>
</dbReference>
<feature type="domain" description="Methyltransferase" evidence="2">
    <location>
        <begin position="38"/>
        <end position="133"/>
    </location>
</feature>
<protein>
    <submittedName>
        <fullName evidence="3">Class I SAM-dependent methyltransferase</fullName>
    </submittedName>
</protein>
<accession>A0A975SYX6</accession>
<dbReference type="EMBL" id="CP077062">
    <property type="protein sequence ID" value="QWZ08416.1"/>
    <property type="molecule type" value="Genomic_DNA"/>
</dbReference>
<evidence type="ECO:0000259" key="2">
    <source>
        <dbReference type="Pfam" id="PF13649"/>
    </source>
</evidence>
<evidence type="ECO:0000313" key="4">
    <source>
        <dbReference type="Proteomes" id="UP000683575"/>
    </source>
</evidence>
<name>A0A975SYX6_9ACTN</name>
<dbReference type="RefSeq" id="WP_216939906.1">
    <property type="nucleotide sequence ID" value="NZ_CP077062.1"/>
</dbReference>
<proteinExistence type="predicted"/>
<dbReference type="AlphaFoldDB" id="A0A975SYX6"/>
<dbReference type="Pfam" id="PF13649">
    <property type="entry name" value="Methyltransf_25"/>
    <property type="match status" value="1"/>
</dbReference>
<dbReference type="InterPro" id="IPR041698">
    <property type="entry name" value="Methyltransf_25"/>
</dbReference>
<gene>
    <name evidence="3" type="ORF">KRR39_00610</name>
</gene>
<keyword evidence="4" id="KW-1185">Reference proteome</keyword>